<keyword evidence="4" id="KW-1185">Reference proteome</keyword>
<gene>
    <name evidence="3" type="ORF">Fmac_021657</name>
</gene>
<feature type="transmembrane region" description="Helical" evidence="1">
    <location>
        <begin position="163"/>
        <end position="185"/>
    </location>
</feature>
<feature type="transmembrane region" description="Helical" evidence="1">
    <location>
        <begin position="268"/>
        <end position="290"/>
    </location>
</feature>
<evidence type="ECO:0000256" key="1">
    <source>
        <dbReference type="SAM" id="Phobius"/>
    </source>
</evidence>
<proteinExistence type="predicted"/>
<protein>
    <recommendedName>
        <fullName evidence="2">CAAX prenyl protease 2/Lysostaphin resistance protein A-like domain-containing protein</fullName>
    </recommendedName>
</protein>
<keyword evidence="1" id="KW-0812">Transmembrane</keyword>
<evidence type="ECO:0000313" key="3">
    <source>
        <dbReference type="EMBL" id="KAL2328230.1"/>
    </source>
</evidence>
<dbReference type="EMBL" id="JBGMDY010000007">
    <property type="protein sequence ID" value="KAL2328230.1"/>
    <property type="molecule type" value="Genomic_DNA"/>
</dbReference>
<dbReference type="PANTHER" id="PTHR43592">
    <property type="entry name" value="CAAX AMINO TERMINAL PROTEASE"/>
    <property type="match status" value="1"/>
</dbReference>
<dbReference type="PANTHER" id="PTHR43592:SF4">
    <property type="entry name" value="CAAX AMINO TERMINAL PROTEASE FAMILY PROTEIN"/>
    <property type="match status" value="1"/>
</dbReference>
<dbReference type="AlphaFoldDB" id="A0ABD1LXI0"/>
<comment type="caution">
    <text evidence="3">The sequence shown here is derived from an EMBL/GenBank/DDBJ whole genome shotgun (WGS) entry which is preliminary data.</text>
</comment>
<accession>A0ABD1LXI0</accession>
<evidence type="ECO:0000259" key="2">
    <source>
        <dbReference type="Pfam" id="PF02517"/>
    </source>
</evidence>
<name>A0ABD1LXI0_9FABA</name>
<keyword evidence="1" id="KW-1133">Transmembrane helix</keyword>
<keyword evidence="1" id="KW-0472">Membrane</keyword>
<feature type="domain" description="CAAX prenyl protease 2/Lysostaphin resistance protein A-like" evidence="2">
    <location>
        <begin position="212"/>
        <end position="297"/>
    </location>
</feature>
<organism evidence="3 4">
    <name type="scientific">Flemingia macrophylla</name>
    <dbReference type="NCBI Taxonomy" id="520843"/>
    <lineage>
        <taxon>Eukaryota</taxon>
        <taxon>Viridiplantae</taxon>
        <taxon>Streptophyta</taxon>
        <taxon>Embryophyta</taxon>
        <taxon>Tracheophyta</taxon>
        <taxon>Spermatophyta</taxon>
        <taxon>Magnoliopsida</taxon>
        <taxon>eudicotyledons</taxon>
        <taxon>Gunneridae</taxon>
        <taxon>Pentapetalae</taxon>
        <taxon>rosids</taxon>
        <taxon>fabids</taxon>
        <taxon>Fabales</taxon>
        <taxon>Fabaceae</taxon>
        <taxon>Papilionoideae</taxon>
        <taxon>50 kb inversion clade</taxon>
        <taxon>NPAAA clade</taxon>
        <taxon>indigoferoid/millettioid clade</taxon>
        <taxon>Phaseoleae</taxon>
        <taxon>Flemingia</taxon>
    </lineage>
</organism>
<feature type="transmembrane region" description="Helical" evidence="1">
    <location>
        <begin position="120"/>
        <end position="142"/>
    </location>
</feature>
<reference evidence="3 4" key="1">
    <citation type="submission" date="2024-08" db="EMBL/GenBank/DDBJ databases">
        <title>Insights into the chromosomal genome structure of Flemingia macrophylla.</title>
        <authorList>
            <person name="Ding Y."/>
            <person name="Zhao Y."/>
            <person name="Bi W."/>
            <person name="Wu M."/>
            <person name="Zhao G."/>
            <person name="Gong Y."/>
            <person name="Li W."/>
            <person name="Zhang P."/>
        </authorList>
    </citation>
    <scope>NUCLEOTIDE SEQUENCE [LARGE SCALE GENOMIC DNA]</scope>
    <source>
        <strain evidence="3">DYQJB</strain>
        <tissue evidence="3">Leaf</tissue>
    </source>
</reference>
<feature type="transmembrane region" description="Helical" evidence="1">
    <location>
        <begin position="86"/>
        <end position="108"/>
    </location>
</feature>
<sequence>MLSVLGCPSASASAKFLHDGFATPIHYFSLKRSPKLQLVCTSSQRSCFKRFCEKEERVTIAPLSQGFSALQEDDSPWESGNVWSNLALYLFTLHIPFSFGGLSVVALFTGQPVLHPQTEALSLITIQMLELSGALILLKYTAKPQYKLSNFFKTNKLLSNRSWILSSVLGFGFLTLMIFLTSLLADRSFGSKPVNNPILKDMLLNSDISRVSCVLAYCIVTPLLEEVFYRGCLLTSLSSTMKWQQAVAISSVIFSAIHFSAESFLQLFIIGCVLGCSYCWTGNLSSSIFIHSLYNALTLGSDIYPSVDDFG</sequence>
<dbReference type="InterPro" id="IPR003675">
    <property type="entry name" value="Rce1/LyrA-like_dom"/>
</dbReference>
<evidence type="ECO:0000313" key="4">
    <source>
        <dbReference type="Proteomes" id="UP001603857"/>
    </source>
</evidence>
<dbReference type="GO" id="GO:0004175">
    <property type="term" value="F:endopeptidase activity"/>
    <property type="evidence" value="ECO:0007669"/>
    <property type="project" value="UniProtKB-ARBA"/>
</dbReference>
<dbReference type="GO" id="GO:0080120">
    <property type="term" value="P:CAAX-box protein maturation"/>
    <property type="evidence" value="ECO:0007669"/>
    <property type="project" value="UniProtKB-ARBA"/>
</dbReference>
<dbReference type="Pfam" id="PF02517">
    <property type="entry name" value="Rce1-like"/>
    <property type="match status" value="1"/>
</dbReference>
<dbReference type="Proteomes" id="UP001603857">
    <property type="component" value="Unassembled WGS sequence"/>
</dbReference>